<dbReference type="RefSeq" id="WP_201801282.1">
    <property type="nucleotide sequence ID" value="NZ_JAERRI010000001.1"/>
</dbReference>
<protein>
    <submittedName>
        <fullName evidence="1">Uncharacterized protein</fullName>
    </submittedName>
</protein>
<dbReference type="EMBL" id="JAERRI010000001">
    <property type="protein sequence ID" value="MBL1088083.1"/>
    <property type="molecule type" value="Genomic_DNA"/>
</dbReference>
<proteinExistence type="predicted"/>
<gene>
    <name evidence="1" type="ORF">JK360_01510</name>
</gene>
<dbReference type="InterPro" id="IPR046003">
    <property type="entry name" value="DUF5959"/>
</dbReference>
<accession>A0ABS1MJ48</accession>
<dbReference type="Pfam" id="PF19384">
    <property type="entry name" value="DUF5959"/>
    <property type="match status" value="1"/>
</dbReference>
<evidence type="ECO:0000313" key="1">
    <source>
        <dbReference type="EMBL" id="MBL1088083.1"/>
    </source>
</evidence>
<dbReference type="Proteomes" id="UP000629371">
    <property type="component" value="Unassembled WGS sequence"/>
</dbReference>
<sequence length="156" mass="17761">MGEPEPVDLIHLADADGNQCIVRVTGRSQPGVLTGHDTLRADVLVSTSFLDARLELFLLQQDLSTWEEQFQRLVPRGNAGLGGGRGLELGFQLNEDESVGVTLHDPDRLSTFFWIRPQDDWIQDHRARLDRVRQVWPSEVIETAPMSYEWSPNRRK</sequence>
<organism evidence="1 2">
    <name type="scientific">Streptomyces siderophoricus</name>
    <dbReference type="NCBI Taxonomy" id="2802281"/>
    <lineage>
        <taxon>Bacteria</taxon>
        <taxon>Bacillati</taxon>
        <taxon>Actinomycetota</taxon>
        <taxon>Actinomycetes</taxon>
        <taxon>Kitasatosporales</taxon>
        <taxon>Streptomycetaceae</taxon>
        <taxon>Streptomyces</taxon>
    </lineage>
</organism>
<evidence type="ECO:0000313" key="2">
    <source>
        <dbReference type="Proteomes" id="UP000629371"/>
    </source>
</evidence>
<keyword evidence="2" id="KW-1185">Reference proteome</keyword>
<comment type="caution">
    <text evidence="1">The sequence shown here is derived from an EMBL/GenBank/DDBJ whole genome shotgun (WGS) entry which is preliminary data.</text>
</comment>
<name>A0ABS1MJ48_9ACTN</name>
<reference evidence="1 2" key="1">
    <citation type="submission" date="2021-01" db="EMBL/GenBank/DDBJ databases">
        <title>WGS of actinomycetes isolated from Thailand.</title>
        <authorList>
            <person name="Thawai C."/>
        </authorList>
    </citation>
    <scope>NUCLEOTIDE SEQUENCE [LARGE SCALE GENOMIC DNA]</scope>
    <source>
        <strain evidence="1 2">CH9-7</strain>
    </source>
</reference>